<evidence type="ECO:0000313" key="2">
    <source>
        <dbReference type="Proteomes" id="UP000235116"/>
    </source>
</evidence>
<dbReference type="EMBL" id="CP022684">
    <property type="protein sequence ID" value="AUM12117.1"/>
    <property type="molecule type" value="Genomic_DNA"/>
</dbReference>
<dbReference type="RefSeq" id="WP_101893453.1">
    <property type="nucleotide sequence ID" value="NZ_CP022684.1"/>
</dbReference>
<dbReference type="InterPro" id="IPR025113">
    <property type="entry name" value="TRL-like"/>
</dbReference>
<proteinExistence type="predicted"/>
<dbReference type="KEGG" id="kak:Kalk_06700"/>
<dbReference type="Pfam" id="PF13146">
    <property type="entry name" value="TRL"/>
    <property type="match status" value="1"/>
</dbReference>
<evidence type="ECO:0000313" key="1">
    <source>
        <dbReference type="EMBL" id="AUM12117.1"/>
    </source>
</evidence>
<dbReference type="PROSITE" id="PS51257">
    <property type="entry name" value="PROKAR_LIPOPROTEIN"/>
    <property type="match status" value="1"/>
</dbReference>
<keyword evidence="2" id="KW-1185">Reference proteome</keyword>
<sequence>MKKLLIASMLMMSGCATVTKDLAQTLRYSDGKVVGVSNIDFRELQSRKRGEACTWNLLFVVPMYGDGSIISAADNGDINNVELIGETGLWYFPVNKNCTVVYGDSAES</sequence>
<dbReference type="Proteomes" id="UP000235116">
    <property type="component" value="Chromosome"/>
</dbReference>
<organism evidence="1 2">
    <name type="scientific">Ketobacter alkanivorans</name>
    <dbReference type="NCBI Taxonomy" id="1917421"/>
    <lineage>
        <taxon>Bacteria</taxon>
        <taxon>Pseudomonadati</taxon>
        <taxon>Pseudomonadota</taxon>
        <taxon>Gammaproteobacteria</taxon>
        <taxon>Pseudomonadales</taxon>
        <taxon>Ketobacteraceae</taxon>
        <taxon>Ketobacter</taxon>
    </lineage>
</organism>
<dbReference type="OrthoDB" id="9842210at2"/>
<gene>
    <name evidence="1" type="ORF">Kalk_06700</name>
</gene>
<reference evidence="2" key="1">
    <citation type="submission" date="2017-08" db="EMBL/GenBank/DDBJ databases">
        <title>Direct submision.</title>
        <authorList>
            <person name="Kim S.-J."/>
            <person name="Rhee S.-K."/>
        </authorList>
    </citation>
    <scope>NUCLEOTIDE SEQUENCE [LARGE SCALE GENOMIC DNA]</scope>
    <source>
        <strain evidence="2">GI5</strain>
    </source>
</reference>
<protein>
    <recommendedName>
        <fullName evidence="3">TRL-like protein family</fullName>
    </recommendedName>
</protein>
<name>A0A2K9LIQ4_9GAMM</name>
<evidence type="ECO:0008006" key="3">
    <source>
        <dbReference type="Google" id="ProtNLM"/>
    </source>
</evidence>
<accession>A0A2K9LIQ4</accession>
<dbReference type="AlphaFoldDB" id="A0A2K9LIQ4"/>